<evidence type="ECO:0000313" key="2">
    <source>
        <dbReference type="Proteomes" id="UP000828941"/>
    </source>
</evidence>
<gene>
    <name evidence="1" type="ORF">L6164_026243</name>
</gene>
<comment type="caution">
    <text evidence="1">The sequence shown here is derived from an EMBL/GenBank/DDBJ whole genome shotgun (WGS) entry which is preliminary data.</text>
</comment>
<evidence type="ECO:0000313" key="1">
    <source>
        <dbReference type="EMBL" id="KAI4313251.1"/>
    </source>
</evidence>
<dbReference type="EMBL" id="CM039436">
    <property type="protein sequence ID" value="KAI4313251.1"/>
    <property type="molecule type" value="Genomic_DNA"/>
</dbReference>
<reference evidence="1 2" key="1">
    <citation type="journal article" date="2022" name="DNA Res.">
        <title>Chromosomal-level genome assembly of the orchid tree Bauhinia variegata (Leguminosae; Cercidoideae) supports the allotetraploid origin hypothesis of Bauhinia.</title>
        <authorList>
            <person name="Zhong Y."/>
            <person name="Chen Y."/>
            <person name="Zheng D."/>
            <person name="Pang J."/>
            <person name="Liu Y."/>
            <person name="Luo S."/>
            <person name="Meng S."/>
            <person name="Qian L."/>
            <person name="Wei D."/>
            <person name="Dai S."/>
            <person name="Zhou R."/>
        </authorList>
    </citation>
    <scope>NUCLEOTIDE SEQUENCE [LARGE SCALE GENOMIC DNA]</scope>
    <source>
        <strain evidence="1">BV-YZ2020</strain>
    </source>
</reference>
<dbReference type="Proteomes" id="UP000828941">
    <property type="component" value="Chromosome 11"/>
</dbReference>
<name>A0ACB9LPU3_BAUVA</name>
<accession>A0ACB9LPU3</accession>
<sequence>MVQPAGLSEENSLANEWKIILARMSQRLETLEERLQKLDRMLANIDERMDWIEAKMIKMEERILVEMRKLFVSEEKQQFEEKTPRNRRVEVMKVREAEIQ</sequence>
<organism evidence="1 2">
    <name type="scientific">Bauhinia variegata</name>
    <name type="common">Purple orchid tree</name>
    <name type="synonym">Phanera variegata</name>
    <dbReference type="NCBI Taxonomy" id="167791"/>
    <lineage>
        <taxon>Eukaryota</taxon>
        <taxon>Viridiplantae</taxon>
        <taxon>Streptophyta</taxon>
        <taxon>Embryophyta</taxon>
        <taxon>Tracheophyta</taxon>
        <taxon>Spermatophyta</taxon>
        <taxon>Magnoliopsida</taxon>
        <taxon>eudicotyledons</taxon>
        <taxon>Gunneridae</taxon>
        <taxon>Pentapetalae</taxon>
        <taxon>rosids</taxon>
        <taxon>fabids</taxon>
        <taxon>Fabales</taxon>
        <taxon>Fabaceae</taxon>
        <taxon>Cercidoideae</taxon>
        <taxon>Cercideae</taxon>
        <taxon>Bauhiniinae</taxon>
        <taxon>Bauhinia</taxon>
    </lineage>
</organism>
<keyword evidence="2" id="KW-1185">Reference proteome</keyword>
<proteinExistence type="predicted"/>
<protein>
    <submittedName>
        <fullName evidence="1">Uncharacterized protein</fullName>
    </submittedName>
</protein>